<keyword evidence="5" id="KW-1133">Transmembrane helix</keyword>
<feature type="coiled-coil region" evidence="4">
    <location>
        <begin position="338"/>
        <end position="365"/>
    </location>
</feature>
<dbReference type="PROSITE" id="PS50885">
    <property type="entry name" value="HAMP"/>
    <property type="match status" value="1"/>
</dbReference>
<sequence>MKMNVKLSDLSLRTRLILVFIVILLSLAAINCVQIYLFVGYVKQYNAMMETITLTNTINGELKQQLDNEIRDIAYGRVPFGEGNQYEFLANMRENLNQIEKDDKKGRFVQEISAVRENLSSANDYIDKLGEQIQRNAPADEKNTTYEYITIITDLIDNQVQTLLQSTLNASELSQKSIVTSLKRDITIYIASFIGVIILSFLFAWYISGSFVKPIRALGKKTNEIAEGNLTIGAIAIPSKNEIGDLCRSYNRMFYNLKDIIVNVRNTNDLVVLTSKDIHQSILENRLAGEEVAEATQTISINLHKQDELIRKSASTFDLVFQTFNEILLKTNKIYSHSSEALQTNEEIQQQIKSFEQKFINYDKKLQQINVDLEYIYRSTNHFNEMYRLIRLIAKEPNLLSRQLHNDEEEIKNKTEINRASELFNELYKRSHLTEKETLQTHQRISSIKDQISFYLNDIHESINITEQLKSTFLKKHTITRNEEIEYQRISSHMQEAFKQMESVRQIISEIEYSSKLSKSEVIAIAAMGEEQLTTLEEVSDASYKLVERIQKMKDNIRQFTI</sequence>
<comment type="subcellular location">
    <subcellularLocation>
        <location evidence="1">Cell membrane</location>
    </subcellularLocation>
</comment>
<dbReference type="GO" id="GO:0007165">
    <property type="term" value="P:signal transduction"/>
    <property type="evidence" value="ECO:0007669"/>
    <property type="project" value="InterPro"/>
</dbReference>
<protein>
    <submittedName>
        <fullName evidence="7">Methyl-accepting chemotaxis protein</fullName>
    </submittedName>
</protein>
<keyword evidence="3 5" id="KW-0472">Membrane</keyword>
<feature type="transmembrane region" description="Helical" evidence="5">
    <location>
        <begin position="186"/>
        <end position="207"/>
    </location>
</feature>
<evidence type="ECO:0000256" key="5">
    <source>
        <dbReference type="SAM" id="Phobius"/>
    </source>
</evidence>
<dbReference type="Proteomes" id="UP000321363">
    <property type="component" value="Unassembled WGS sequence"/>
</dbReference>
<dbReference type="PANTHER" id="PTHR32089">
    <property type="entry name" value="METHYL-ACCEPTING CHEMOTAXIS PROTEIN MCPB"/>
    <property type="match status" value="1"/>
</dbReference>
<keyword evidence="8" id="KW-1185">Reference proteome</keyword>
<accession>A0A5C6W669</accession>
<name>A0A5C6W669_9BACI</name>
<dbReference type="Gene3D" id="1.10.287.950">
    <property type="entry name" value="Methyl-accepting chemotaxis protein"/>
    <property type="match status" value="1"/>
</dbReference>
<dbReference type="SUPFAM" id="SSF58104">
    <property type="entry name" value="Methyl-accepting chemotaxis protein (MCP) signaling domain"/>
    <property type="match status" value="1"/>
</dbReference>
<dbReference type="SMART" id="SM00304">
    <property type="entry name" value="HAMP"/>
    <property type="match status" value="1"/>
</dbReference>
<evidence type="ECO:0000313" key="8">
    <source>
        <dbReference type="Proteomes" id="UP000321363"/>
    </source>
</evidence>
<dbReference type="Pfam" id="PF00672">
    <property type="entry name" value="HAMP"/>
    <property type="match status" value="1"/>
</dbReference>
<comment type="caution">
    <text evidence="7">The sequence shown here is derived from an EMBL/GenBank/DDBJ whole genome shotgun (WGS) entry which is preliminary data.</text>
</comment>
<evidence type="ECO:0000259" key="6">
    <source>
        <dbReference type="PROSITE" id="PS50885"/>
    </source>
</evidence>
<evidence type="ECO:0000256" key="2">
    <source>
        <dbReference type="ARBA" id="ARBA00022475"/>
    </source>
</evidence>
<evidence type="ECO:0000256" key="3">
    <source>
        <dbReference type="ARBA" id="ARBA00023136"/>
    </source>
</evidence>
<evidence type="ECO:0000313" key="7">
    <source>
        <dbReference type="EMBL" id="TXC91334.1"/>
    </source>
</evidence>
<dbReference type="GO" id="GO:0005886">
    <property type="term" value="C:plasma membrane"/>
    <property type="evidence" value="ECO:0007669"/>
    <property type="project" value="UniProtKB-SubCell"/>
</dbReference>
<dbReference type="PANTHER" id="PTHR32089:SF112">
    <property type="entry name" value="LYSOZYME-LIKE PROTEIN-RELATED"/>
    <property type="match status" value="1"/>
</dbReference>
<keyword evidence="5" id="KW-0812">Transmembrane</keyword>
<proteinExistence type="predicted"/>
<dbReference type="AlphaFoldDB" id="A0A5C6W669"/>
<dbReference type="EMBL" id="VOQF01000005">
    <property type="protein sequence ID" value="TXC91334.1"/>
    <property type="molecule type" value="Genomic_DNA"/>
</dbReference>
<evidence type="ECO:0000256" key="1">
    <source>
        <dbReference type="ARBA" id="ARBA00004236"/>
    </source>
</evidence>
<reference evidence="7 8" key="1">
    <citation type="journal article" date="2005" name="Int. J. Syst. Evol. Microbiol.">
        <title>Bacillus litoralis sp. nov., isolated from a tidal flat of the Yellow Sea in Korea.</title>
        <authorList>
            <person name="Yoon J.H."/>
            <person name="Oh T.K."/>
        </authorList>
    </citation>
    <scope>NUCLEOTIDE SEQUENCE [LARGE SCALE GENOMIC DNA]</scope>
    <source>
        <strain evidence="7 8">SW-211</strain>
    </source>
</reference>
<keyword evidence="4" id="KW-0175">Coiled coil</keyword>
<organism evidence="7 8">
    <name type="scientific">Metabacillus litoralis</name>
    <dbReference type="NCBI Taxonomy" id="152268"/>
    <lineage>
        <taxon>Bacteria</taxon>
        <taxon>Bacillati</taxon>
        <taxon>Bacillota</taxon>
        <taxon>Bacilli</taxon>
        <taxon>Bacillales</taxon>
        <taxon>Bacillaceae</taxon>
        <taxon>Metabacillus</taxon>
    </lineage>
</organism>
<dbReference type="InterPro" id="IPR003660">
    <property type="entry name" value="HAMP_dom"/>
</dbReference>
<feature type="domain" description="HAMP" evidence="6">
    <location>
        <begin position="209"/>
        <end position="262"/>
    </location>
</feature>
<keyword evidence="2" id="KW-1003">Cell membrane</keyword>
<feature type="transmembrane region" description="Helical" evidence="5">
    <location>
        <begin position="16"/>
        <end position="39"/>
    </location>
</feature>
<evidence type="ECO:0000256" key="4">
    <source>
        <dbReference type="SAM" id="Coils"/>
    </source>
</evidence>
<dbReference type="CDD" id="cd06225">
    <property type="entry name" value="HAMP"/>
    <property type="match status" value="1"/>
</dbReference>
<dbReference type="OrthoDB" id="2762700at2"/>
<gene>
    <name evidence="7" type="ORF">FS935_10610</name>
</gene>